<dbReference type="EMBL" id="UYRU01058463">
    <property type="protein sequence ID" value="VDN14170.1"/>
    <property type="molecule type" value="Genomic_DNA"/>
</dbReference>
<dbReference type="PANTHER" id="PTHR46306:SF1">
    <property type="entry name" value="BTB_POZ DOMAIN-CONTAINING PROTEIN 9"/>
    <property type="match status" value="1"/>
</dbReference>
<dbReference type="OrthoDB" id="9928313at2759"/>
<dbReference type="Proteomes" id="UP000281553">
    <property type="component" value="Unassembled WGS sequence"/>
</dbReference>
<dbReference type="SUPFAM" id="SSF49785">
    <property type="entry name" value="Galactose-binding domain-like"/>
    <property type="match status" value="1"/>
</dbReference>
<dbReference type="GO" id="GO:0005737">
    <property type="term" value="C:cytoplasm"/>
    <property type="evidence" value="ECO:0007669"/>
    <property type="project" value="TreeGrafter"/>
</dbReference>
<reference evidence="1 2" key="1">
    <citation type="submission" date="2018-11" db="EMBL/GenBank/DDBJ databases">
        <authorList>
            <consortium name="Pathogen Informatics"/>
        </authorList>
    </citation>
    <scope>NUCLEOTIDE SEQUENCE [LARGE SCALE GENOMIC DNA]</scope>
</reference>
<evidence type="ECO:0008006" key="3">
    <source>
        <dbReference type="Google" id="ProtNLM"/>
    </source>
</evidence>
<dbReference type="Gene3D" id="2.60.120.260">
    <property type="entry name" value="Galactose-binding domain-like"/>
    <property type="match status" value="1"/>
</dbReference>
<evidence type="ECO:0000313" key="2">
    <source>
        <dbReference type="Proteomes" id="UP000281553"/>
    </source>
</evidence>
<gene>
    <name evidence="1" type="ORF">DILT_LOCUS10001</name>
</gene>
<name>A0A3P7LLG3_DIBLA</name>
<dbReference type="InterPro" id="IPR052407">
    <property type="entry name" value="BTB_POZ_domain_cont_9"/>
</dbReference>
<dbReference type="GO" id="GO:0008344">
    <property type="term" value="P:adult locomotory behavior"/>
    <property type="evidence" value="ECO:0007669"/>
    <property type="project" value="TreeGrafter"/>
</dbReference>
<dbReference type="GO" id="GO:0048512">
    <property type="term" value="P:circadian behavior"/>
    <property type="evidence" value="ECO:0007669"/>
    <property type="project" value="TreeGrafter"/>
</dbReference>
<dbReference type="PANTHER" id="PTHR46306">
    <property type="entry name" value="BTB/POZ DOMAIN-CONTAINING PROTEIN 9"/>
    <property type="match status" value="1"/>
</dbReference>
<dbReference type="GO" id="GO:0050804">
    <property type="term" value="P:modulation of chemical synaptic transmission"/>
    <property type="evidence" value="ECO:0007669"/>
    <property type="project" value="TreeGrafter"/>
</dbReference>
<accession>A0A3P7LLG3</accession>
<evidence type="ECO:0000313" key="1">
    <source>
        <dbReference type="EMBL" id="VDN14170.1"/>
    </source>
</evidence>
<dbReference type="AlphaFoldDB" id="A0A3P7LLG3"/>
<protein>
    <recommendedName>
        <fullName evidence="3">F5/8 type C domain-containing protein</fullName>
    </recommendedName>
</protein>
<keyword evidence="2" id="KW-1185">Reference proteome</keyword>
<organism evidence="1 2">
    <name type="scientific">Dibothriocephalus latus</name>
    <name type="common">Fish tapeworm</name>
    <name type="synonym">Diphyllobothrium latum</name>
    <dbReference type="NCBI Taxonomy" id="60516"/>
    <lineage>
        <taxon>Eukaryota</taxon>
        <taxon>Metazoa</taxon>
        <taxon>Spiralia</taxon>
        <taxon>Lophotrochozoa</taxon>
        <taxon>Platyhelminthes</taxon>
        <taxon>Cestoda</taxon>
        <taxon>Eucestoda</taxon>
        <taxon>Diphyllobothriidea</taxon>
        <taxon>Diphyllobothriidae</taxon>
        <taxon>Dibothriocephalus</taxon>
    </lineage>
</organism>
<sequence>MQPAYIIFLLWDLDSRAYSYTVEVSLDRQVWRMVFDASQMHCRSWQTIKFPLQPVTFIRVTGTGNTANNSRLCRRSRRGQLSPPPPSIRLTVAVPPRETTPGDVVWALPPQFYLPLSLCWWSFSGLLRKYGFCFGRQRFCECQGGHCLDLVLCKTSEGVEGVKGRQNLHIHSSFYSAWCFRSRIMPP</sequence>
<dbReference type="InterPro" id="IPR008979">
    <property type="entry name" value="Galactose-bd-like_sf"/>
</dbReference>
<proteinExistence type="predicted"/>